<name>A0ABP7KNJ4_9MICO</name>
<evidence type="ECO:0000313" key="3">
    <source>
        <dbReference type="EMBL" id="GAA3883117.1"/>
    </source>
</evidence>
<dbReference type="PANTHER" id="PTHR43540">
    <property type="entry name" value="PEROXYUREIDOACRYLATE/UREIDOACRYLATE AMIDOHYDROLASE-RELATED"/>
    <property type="match status" value="1"/>
</dbReference>
<dbReference type="InterPro" id="IPR000868">
    <property type="entry name" value="Isochorismatase-like_dom"/>
</dbReference>
<evidence type="ECO:0000259" key="2">
    <source>
        <dbReference type="Pfam" id="PF00857"/>
    </source>
</evidence>
<keyword evidence="4" id="KW-1185">Reference proteome</keyword>
<dbReference type="PANTHER" id="PTHR43540:SF1">
    <property type="entry name" value="ISOCHORISMATASE HYDROLASE"/>
    <property type="match status" value="1"/>
</dbReference>
<protein>
    <submittedName>
        <fullName evidence="3">Cysteine hydrolase family protein</fullName>
    </submittedName>
</protein>
<dbReference type="CDD" id="cd01014">
    <property type="entry name" value="nicotinamidase_related"/>
    <property type="match status" value="1"/>
</dbReference>
<dbReference type="RefSeq" id="WP_345067503.1">
    <property type="nucleotide sequence ID" value="NZ_BAABCN010000008.1"/>
</dbReference>
<keyword evidence="1 3" id="KW-0378">Hydrolase</keyword>
<dbReference type="InterPro" id="IPR050272">
    <property type="entry name" value="Isochorismatase-like_hydrls"/>
</dbReference>
<dbReference type="SUPFAM" id="SSF52499">
    <property type="entry name" value="Isochorismatase-like hydrolases"/>
    <property type="match status" value="1"/>
</dbReference>
<organism evidence="3 4">
    <name type="scientific">Leifsonia kafniensis</name>
    <dbReference type="NCBI Taxonomy" id="475957"/>
    <lineage>
        <taxon>Bacteria</taxon>
        <taxon>Bacillati</taxon>
        <taxon>Actinomycetota</taxon>
        <taxon>Actinomycetes</taxon>
        <taxon>Micrococcales</taxon>
        <taxon>Microbacteriaceae</taxon>
        <taxon>Leifsonia</taxon>
    </lineage>
</organism>
<feature type="domain" description="Isochorismatase-like" evidence="2">
    <location>
        <begin position="4"/>
        <end position="152"/>
    </location>
</feature>
<dbReference type="InterPro" id="IPR036380">
    <property type="entry name" value="Isochorismatase-like_sf"/>
</dbReference>
<evidence type="ECO:0000256" key="1">
    <source>
        <dbReference type="ARBA" id="ARBA00022801"/>
    </source>
</evidence>
<dbReference type="Pfam" id="PF00857">
    <property type="entry name" value="Isochorismatase"/>
    <property type="match status" value="1"/>
</dbReference>
<reference evidence="4" key="1">
    <citation type="journal article" date="2019" name="Int. J. Syst. Evol. Microbiol.">
        <title>The Global Catalogue of Microorganisms (GCM) 10K type strain sequencing project: providing services to taxonomists for standard genome sequencing and annotation.</title>
        <authorList>
            <consortium name="The Broad Institute Genomics Platform"/>
            <consortium name="The Broad Institute Genome Sequencing Center for Infectious Disease"/>
            <person name="Wu L."/>
            <person name="Ma J."/>
        </authorList>
    </citation>
    <scope>NUCLEOTIDE SEQUENCE [LARGE SCALE GENOMIC DNA]</scope>
    <source>
        <strain evidence="4">JCM 17021</strain>
    </source>
</reference>
<proteinExistence type="predicted"/>
<dbReference type="Proteomes" id="UP001501803">
    <property type="component" value="Unassembled WGS sequence"/>
</dbReference>
<sequence>MTRALVIIDIQQDYFPGGANPLVGPEAAADAAARLLAHFRARGEPVIHIQHIWDAPDATFMRPGTPGFEIHPLVAPLPGESLVQKEAPNAFLGTDLEKQLRDAELSDLVVVGMMSSMCVDATVRAAADLGFGVTVAHDACAAPNLEFNGAALPGELVHASFMAALADGYAQVVSSRELIERS</sequence>
<comment type="caution">
    <text evidence="3">The sequence shown here is derived from an EMBL/GenBank/DDBJ whole genome shotgun (WGS) entry which is preliminary data.</text>
</comment>
<dbReference type="GO" id="GO:0016787">
    <property type="term" value="F:hydrolase activity"/>
    <property type="evidence" value="ECO:0007669"/>
    <property type="project" value="UniProtKB-KW"/>
</dbReference>
<accession>A0ABP7KNJ4</accession>
<dbReference type="EMBL" id="BAABCN010000008">
    <property type="protein sequence ID" value="GAA3883117.1"/>
    <property type="molecule type" value="Genomic_DNA"/>
</dbReference>
<dbReference type="Gene3D" id="3.40.50.850">
    <property type="entry name" value="Isochorismatase-like"/>
    <property type="match status" value="1"/>
</dbReference>
<gene>
    <name evidence="3" type="ORF">GCM10022381_26670</name>
</gene>
<evidence type="ECO:0000313" key="4">
    <source>
        <dbReference type="Proteomes" id="UP001501803"/>
    </source>
</evidence>